<organism evidence="2 3">
    <name type="scientific">Streptomonospora nanhaiensis</name>
    <dbReference type="NCBI Taxonomy" id="1323731"/>
    <lineage>
        <taxon>Bacteria</taxon>
        <taxon>Bacillati</taxon>
        <taxon>Actinomycetota</taxon>
        <taxon>Actinomycetes</taxon>
        <taxon>Streptosporangiales</taxon>
        <taxon>Nocardiopsidaceae</taxon>
        <taxon>Streptomonospora</taxon>
    </lineage>
</organism>
<proteinExistence type="predicted"/>
<reference evidence="2 3" key="1">
    <citation type="submission" date="2020-07" db="EMBL/GenBank/DDBJ databases">
        <title>Sequencing the genomes of 1000 actinobacteria strains.</title>
        <authorList>
            <person name="Klenk H.-P."/>
        </authorList>
    </citation>
    <scope>NUCLEOTIDE SEQUENCE [LARGE SCALE GENOMIC DNA]</scope>
    <source>
        <strain evidence="2 3">DSM 45927</strain>
    </source>
</reference>
<dbReference type="PANTHER" id="PTHR42815">
    <property type="entry name" value="FAD-BINDING, PUTATIVE (AFU_ORTHOLOGUE AFUA_6G07600)-RELATED"/>
    <property type="match status" value="1"/>
</dbReference>
<sequence length="308" mass="33398">MRHEGERIAQRRAKFPDRPWGSAKVGAALPRVAADFLCRQRLAVIGAPDARGAVWAGPLAGEPGFVTAPDDRTVVARREPVPGDPLALLFAEEHPIGVLAIEPASRRRMRVNGLARQEGDRLVIRTEQVYANCPKYIQARGAEAAPKAAAPRPAAESTALSPAQRAWIAGADTFFVATHAAGLGADASHRGGRPGFVAVADERRLSWPDYAGNSMYMTLGNLELDPRAGLLFLDWERGATLQVTGRASVDWNPERAAAEPGAQRVVDFEVEHVVQIDGAVPLRWGPPEYSTFNPDPYRGRHREQEVSA</sequence>
<keyword evidence="3" id="KW-1185">Reference proteome</keyword>
<dbReference type="SUPFAM" id="SSF50475">
    <property type="entry name" value="FMN-binding split barrel"/>
    <property type="match status" value="1"/>
</dbReference>
<dbReference type="InterPro" id="IPR011576">
    <property type="entry name" value="Pyridox_Oxase_N"/>
</dbReference>
<evidence type="ECO:0000259" key="1">
    <source>
        <dbReference type="Pfam" id="PF01243"/>
    </source>
</evidence>
<dbReference type="PANTHER" id="PTHR42815:SF2">
    <property type="entry name" value="FAD-BINDING, PUTATIVE (AFU_ORTHOLOGUE AFUA_6G07600)-RELATED"/>
    <property type="match status" value="1"/>
</dbReference>
<name>A0A853BPL3_9ACTN</name>
<dbReference type="InterPro" id="IPR012349">
    <property type="entry name" value="Split_barrel_FMN-bd"/>
</dbReference>
<dbReference type="EMBL" id="JACCFO010000001">
    <property type="protein sequence ID" value="NYI97599.1"/>
    <property type="molecule type" value="Genomic_DNA"/>
</dbReference>
<dbReference type="Pfam" id="PF01243">
    <property type="entry name" value="PNPOx_N"/>
    <property type="match status" value="1"/>
</dbReference>
<protein>
    <recommendedName>
        <fullName evidence="1">Pyridoxamine 5'-phosphate oxidase N-terminal domain-containing protein</fullName>
    </recommendedName>
</protein>
<dbReference type="Gene3D" id="2.30.110.10">
    <property type="entry name" value="Electron Transport, Fmn-binding Protein, Chain A"/>
    <property type="match status" value="1"/>
</dbReference>
<dbReference type="AlphaFoldDB" id="A0A853BPL3"/>
<dbReference type="Proteomes" id="UP000575985">
    <property type="component" value="Unassembled WGS sequence"/>
</dbReference>
<accession>A0A853BPL3</accession>
<comment type="caution">
    <text evidence="2">The sequence shown here is derived from an EMBL/GenBank/DDBJ whole genome shotgun (WGS) entry which is preliminary data.</text>
</comment>
<evidence type="ECO:0000313" key="2">
    <source>
        <dbReference type="EMBL" id="NYI97599.1"/>
    </source>
</evidence>
<gene>
    <name evidence="2" type="ORF">HNR12_003876</name>
</gene>
<feature type="domain" description="Pyridoxamine 5'-phosphate oxidase N-terminal" evidence="1">
    <location>
        <begin position="161"/>
        <end position="256"/>
    </location>
</feature>
<dbReference type="RefSeq" id="WP_179768917.1">
    <property type="nucleotide sequence ID" value="NZ_JACCFO010000001.1"/>
</dbReference>
<evidence type="ECO:0000313" key="3">
    <source>
        <dbReference type="Proteomes" id="UP000575985"/>
    </source>
</evidence>